<dbReference type="EMBL" id="JBGMDY010000009">
    <property type="protein sequence ID" value="KAL2321971.1"/>
    <property type="molecule type" value="Genomic_DNA"/>
</dbReference>
<dbReference type="PANTHER" id="PTHR46122">
    <property type="entry name" value="GALACTOSE OXIDASE/KELCH REPEAT PROTEIN-RELATED"/>
    <property type="match status" value="1"/>
</dbReference>
<dbReference type="Pfam" id="PF01344">
    <property type="entry name" value="Kelch_1"/>
    <property type="match status" value="2"/>
</dbReference>
<dbReference type="Gene3D" id="2.120.10.80">
    <property type="entry name" value="Kelch-type beta propeller"/>
    <property type="match status" value="1"/>
</dbReference>
<dbReference type="AlphaFoldDB" id="A0ABD1LEL3"/>
<protein>
    <recommendedName>
        <fullName evidence="5">F-box/kelch-repeat protein</fullName>
    </recommendedName>
</protein>
<dbReference type="PANTHER" id="PTHR46122:SF9">
    <property type="entry name" value="F-BOX_KELCH-REPEAT PROTEIN"/>
    <property type="match status" value="1"/>
</dbReference>
<dbReference type="InterPro" id="IPR052439">
    <property type="entry name" value="F-box/Kelch-repeat"/>
</dbReference>
<keyword evidence="4" id="KW-1185">Reference proteome</keyword>
<evidence type="ECO:0008006" key="5">
    <source>
        <dbReference type="Google" id="ProtNLM"/>
    </source>
</evidence>
<accession>A0ABD1LEL3</accession>
<reference evidence="3 4" key="1">
    <citation type="submission" date="2024-08" db="EMBL/GenBank/DDBJ databases">
        <title>Insights into the chromosomal genome structure of Flemingia macrophylla.</title>
        <authorList>
            <person name="Ding Y."/>
            <person name="Zhao Y."/>
            <person name="Bi W."/>
            <person name="Wu M."/>
            <person name="Zhao G."/>
            <person name="Gong Y."/>
            <person name="Li W."/>
            <person name="Zhang P."/>
        </authorList>
    </citation>
    <scope>NUCLEOTIDE SEQUENCE [LARGE SCALE GENOMIC DNA]</scope>
    <source>
        <strain evidence="3">DYQJB</strain>
        <tissue evidence="3">Leaf</tissue>
    </source>
</reference>
<organism evidence="3 4">
    <name type="scientific">Flemingia macrophylla</name>
    <dbReference type="NCBI Taxonomy" id="520843"/>
    <lineage>
        <taxon>Eukaryota</taxon>
        <taxon>Viridiplantae</taxon>
        <taxon>Streptophyta</taxon>
        <taxon>Embryophyta</taxon>
        <taxon>Tracheophyta</taxon>
        <taxon>Spermatophyta</taxon>
        <taxon>Magnoliopsida</taxon>
        <taxon>eudicotyledons</taxon>
        <taxon>Gunneridae</taxon>
        <taxon>Pentapetalae</taxon>
        <taxon>rosids</taxon>
        <taxon>fabids</taxon>
        <taxon>Fabales</taxon>
        <taxon>Fabaceae</taxon>
        <taxon>Papilionoideae</taxon>
        <taxon>50 kb inversion clade</taxon>
        <taxon>NPAAA clade</taxon>
        <taxon>indigoferoid/millettioid clade</taxon>
        <taxon>Phaseoleae</taxon>
        <taxon>Flemingia</taxon>
    </lineage>
</organism>
<comment type="caution">
    <text evidence="3">The sequence shown here is derived from an EMBL/GenBank/DDBJ whole genome shotgun (WGS) entry which is preliminary data.</text>
</comment>
<dbReference type="InterPro" id="IPR006652">
    <property type="entry name" value="Kelch_1"/>
</dbReference>
<dbReference type="SUPFAM" id="SSF117281">
    <property type="entry name" value="Kelch motif"/>
    <property type="match status" value="1"/>
</dbReference>
<dbReference type="Proteomes" id="UP001603857">
    <property type="component" value="Unassembled WGS sequence"/>
</dbReference>
<dbReference type="FunFam" id="2.120.10.80:FF:000007">
    <property type="entry name" value="F-box/kelch-repeat protein SKIP11"/>
    <property type="match status" value="1"/>
</dbReference>
<dbReference type="GO" id="GO:0005634">
    <property type="term" value="C:nucleus"/>
    <property type="evidence" value="ECO:0007669"/>
    <property type="project" value="UniProtKB-ARBA"/>
</dbReference>
<evidence type="ECO:0000313" key="4">
    <source>
        <dbReference type="Proteomes" id="UP001603857"/>
    </source>
</evidence>
<proteinExistence type="predicted"/>
<dbReference type="SMART" id="SM00612">
    <property type="entry name" value="Kelch"/>
    <property type="match status" value="3"/>
</dbReference>
<evidence type="ECO:0000256" key="2">
    <source>
        <dbReference type="ARBA" id="ARBA00022737"/>
    </source>
</evidence>
<sequence length="423" mass="47485">MGDISTSLVLADKTNSSEQENQCIRITSFMMEHEKQDESKKSSKLSHDLEVVDKQQNTGFHNPSVVMSDDSNSLISKLGRDISISCLLRLSRSEYGLIASLNKSYRSLIRTGELYQIRQKMGIVEHWLYFSCDVQRWEAFDPNRRRWFDLPSIAFDQCFTCSDKESLAVGTELLVFGRGPWTQVIYSYSHLTNTWSDGTLMNIPRYLFGSASLGGIAIVAGGCDKKGNILSVAELYDSNTKKWEILPSMHRPRKICSGVFMDGKFYVLGGIGEDPKKLLTCGEEYDLRTRTWRVIPNMFPPQSREGAVADKRDTAEAPPLVAVASNELYAADYERWELRRYVKETNKWVTIGSLPEGSSSVNGWGLAFRACGDQLFFLGGPNALSVTATDINSWVPGEDAPQWNVLARRQSMGFVYNCAVMGC</sequence>
<evidence type="ECO:0000256" key="1">
    <source>
        <dbReference type="ARBA" id="ARBA00022441"/>
    </source>
</evidence>
<keyword evidence="2" id="KW-0677">Repeat</keyword>
<keyword evidence="1" id="KW-0880">Kelch repeat</keyword>
<dbReference type="InterPro" id="IPR015915">
    <property type="entry name" value="Kelch-typ_b-propeller"/>
</dbReference>
<evidence type="ECO:0000313" key="3">
    <source>
        <dbReference type="EMBL" id="KAL2321971.1"/>
    </source>
</evidence>
<name>A0ABD1LEL3_9FABA</name>
<gene>
    <name evidence="3" type="ORF">Fmac_026350</name>
</gene>